<organism evidence="1 2">
    <name type="scientific">Eumeta variegata</name>
    <name type="common">Bagworm moth</name>
    <name type="synonym">Eumeta japonica</name>
    <dbReference type="NCBI Taxonomy" id="151549"/>
    <lineage>
        <taxon>Eukaryota</taxon>
        <taxon>Metazoa</taxon>
        <taxon>Ecdysozoa</taxon>
        <taxon>Arthropoda</taxon>
        <taxon>Hexapoda</taxon>
        <taxon>Insecta</taxon>
        <taxon>Pterygota</taxon>
        <taxon>Neoptera</taxon>
        <taxon>Endopterygota</taxon>
        <taxon>Lepidoptera</taxon>
        <taxon>Glossata</taxon>
        <taxon>Ditrysia</taxon>
        <taxon>Tineoidea</taxon>
        <taxon>Psychidae</taxon>
        <taxon>Oiketicinae</taxon>
        <taxon>Eumeta</taxon>
    </lineage>
</organism>
<name>A0A4C1W5V2_EUMVA</name>
<dbReference type="AlphaFoldDB" id="A0A4C1W5V2"/>
<comment type="caution">
    <text evidence="1">The sequence shown here is derived from an EMBL/GenBank/DDBJ whole genome shotgun (WGS) entry which is preliminary data.</text>
</comment>
<keyword evidence="2" id="KW-1185">Reference proteome</keyword>
<proteinExistence type="predicted"/>
<protein>
    <submittedName>
        <fullName evidence="1">Uncharacterized protein</fullName>
    </submittedName>
</protein>
<evidence type="ECO:0000313" key="1">
    <source>
        <dbReference type="EMBL" id="GBP46451.1"/>
    </source>
</evidence>
<evidence type="ECO:0000313" key="2">
    <source>
        <dbReference type="Proteomes" id="UP000299102"/>
    </source>
</evidence>
<dbReference type="EMBL" id="BGZK01000483">
    <property type="protein sequence ID" value="GBP46451.1"/>
    <property type="molecule type" value="Genomic_DNA"/>
</dbReference>
<reference evidence="1 2" key="1">
    <citation type="journal article" date="2019" name="Commun. Biol.">
        <title>The bagworm genome reveals a unique fibroin gene that provides high tensile strength.</title>
        <authorList>
            <person name="Kono N."/>
            <person name="Nakamura H."/>
            <person name="Ohtoshi R."/>
            <person name="Tomita M."/>
            <person name="Numata K."/>
            <person name="Arakawa K."/>
        </authorList>
    </citation>
    <scope>NUCLEOTIDE SEQUENCE [LARGE SCALE GENOMIC DNA]</scope>
</reference>
<dbReference type="Proteomes" id="UP000299102">
    <property type="component" value="Unassembled WGS sequence"/>
</dbReference>
<sequence length="100" mass="11477">MEFQYQPFGSIIRGRKPVMTTCILRQFNKPKYIQGMLPCSVLFKQAIPPVCVERYLRDVYRSGGIRAVAVLDEAPSLIEGPRRVPRAMKNECSRLLNFKS</sequence>
<gene>
    <name evidence="1" type="ORF">EVAR_95151_1</name>
</gene>
<accession>A0A4C1W5V2</accession>